<feature type="repeat" description="WD" evidence="6">
    <location>
        <begin position="265"/>
        <end position="304"/>
    </location>
</feature>
<evidence type="ECO:0000313" key="7">
    <source>
        <dbReference type="EMBL" id="KAJ2847166.1"/>
    </source>
</evidence>
<evidence type="ECO:0008006" key="9">
    <source>
        <dbReference type="Google" id="ProtNLM"/>
    </source>
</evidence>
<comment type="caution">
    <text evidence="7">The sequence shown here is derived from an EMBL/GenBank/DDBJ whole genome shotgun (WGS) entry which is preliminary data.</text>
</comment>
<dbReference type="SMART" id="SM00320">
    <property type="entry name" value="WD40"/>
    <property type="match status" value="7"/>
</dbReference>
<dbReference type="PANTHER" id="PTHR22842:SF3">
    <property type="entry name" value="WD REPEAT DOMAIN-CONTAINING PROTEIN 83"/>
    <property type="match status" value="1"/>
</dbReference>
<feature type="repeat" description="WD" evidence="6">
    <location>
        <begin position="219"/>
        <end position="252"/>
    </location>
</feature>
<dbReference type="CDD" id="cd00200">
    <property type="entry name" value="WD40"/>
    <property type="match status" value="1"/>
</dbReference>
<sequence length="304" mass="32265">MKAHVVQRLTEHTGSVNAAIFDATGDYVLSGGQDKQILLSNSKTGQRVQSYDGHGWAVQGIAISRDSSQLASCGGDRMVFVWDVNTAQIKRKLTGHQQRVDCIATNTDGSIVASGSFDTNVCIWDLRAAPRTPLQMLKESKDGVSSLVLSDAQIIVGSIDGCVRTYDMRMAQCTVDSLGTPVVSVALAGKEAHLLAVSCMDSSVQLLDRNDQGKAAAAFTGHSCTEYRIHCDANDRLVASGSQDGCVYVWDIAFGKAPRGPSACLRGHKGIVNSINFHPQSGCDPAKAFSMVSAGSDGNIVIWG</sequence>
<dbReference type="Gene3D" id="2.130.10.10">
    <property type="entry name" value="YVTN repeat-like/Quinoprotein amine dehydrogenase"/>
    <property type="match status" value="3"/>
</dbReference>
<evidence type="ECO:0000256" key="1">
    <source>
        <dbReference type="ARBA" id="ARBA00004496"/>
    </source>
</evidence>
<feature type="repeat" description="WD" evidence="6">
    <location>
        <begin position="9"/>
        <end position="50"/>
    </location>
</feature>
<evidence type="ECO:0000256" key="2">
    <source>
        <dbReference type="ARBA" id="ARBA00022490"/>
    </source>
</evidence>
<organism evidence="7 8">
    <name type="scientific">Coemansia brasiliensis</name>
    <dbReference type="NCBI Taxonomy" id="2650707"/>
    <lineage>
        <taxon>Eukaryota</taxon>
        <taxon>Fungi</taxon>
        <taxon>Fungi incertae sedis</taxon>
        <taxon>Zoopagomycota</taxon>
        <taxon>Kickxellomycotina</taxon>
        <taxon>Kickxellomycetes</taxon>
        <taxon>Kickxellales</taxon>
        <taxon>Kickxellaceae</taxon>
        <taxon>Coemansia</taxon>
    </lineage>
</organism>
<name>A0A9W8LZH4_9FUNG</name>
<dbReference type="PROSITE" id="PS50294">
    <property type="entry name" value="WD_REPEATS_REGION"/>
    <property type="match status" value="4"/>
</dbReference>
<dbReference type="InterPro" id="IPR051980">
    <property type="entry name" value="WD_repeat_MORG1"/>
</dbReference>
<keyword evidence="2" id="KW-0963">Cytoplasm</keyword>
<dbReference type="GO" id="GO:0000398">
    <property type="term" value="P:mRNA splicing, via spliceosome"/>
    <property type="evidence" value="ECO:0007669"/>
    <property type="project" value="TreeGrafter"/>
</dbReference>
<dbReference type="SUPFAM" id="SSF50978">
    <property type="entry name" value="WD40 repeat-like"/>
    <property type="match status" value="1"/>
</dbReference>
<dbReference type="Proteomes" id="UP001139887">
    <property type="component" value="Unassembled WGS sequence"/>
</dbReference>
<keyword evidence="8" id="KW-1185">Reference proteome</keyword>
<dbReference type="InterPro" id="IPR015943">
    <property type="entry name" value="WD40/YVTN_repeat-like_dom_sf"/>
</dbReference>
<proteinExistence type="inferred from homology"/>
<dbReference type="AlphaFoldDB" id="A0A9W8LZH4"/>
<dbReference type="InterPro" id="IPR020472">
    <property type="entry name" value="WD40_PAC1"/>
</dbReference>
<dbReference type="InterPro" id="IPR001680">
    <property type="entry name" value="WD40_rpt"/>
</dbReference>
<evidence type="ECO:0000256" key="4">
    <source>
        <dbReference type="ARBA" id="ARBA00022737"/>
    </source>
</evidence>
<comment type="subcellular location">
    <subcellularLocation>
        <location evidence="1">Cytoplasm</location>
    </subcellularLocation>
</comment>
<dbReference type="GO" id="GO:0071013">
    <property type="term" value="C:catalytic step 2 spliceosome"/>
    <property type="evidence" value="ECO:0007669"/>
    <property type="project" value="TreeGrafter"/>
</dbReference>
<evidence type="ECO:0000256" key="6">
    <source>
        <dbReference type="PROSITE-ProRule" id="PRU00221"/>
    </source>
</evidence>
<dbReference type="OrthoDB" id="1068471at2759"/>
<evidence type="ECO:0000256" key="5">
    <source>
        <dbReference type="ARBA" id="ARBA00038145"/>
    </source>
</evidence>
<dbReference type="PRINTS" id="PR00320">
    <property type="entry name" value="GPROTEINBRPT"/>
</dbReference>
<evidence type="ECO:0000313" key="8">
    <source>
        <dbReference type="Proteomes" id="UP001139887"/>
    </source>
</evidence>
<dbReference type="PROSITE" id="PS00678">
    <property type="entry name" value="WD_REPEATS_1"/>
    <property type="match status" value="3"/>
</dbReference>
<dbReference type="PANTHER" id="PTHR22842">
    <property type="entry name" value="WD40 REPEAT PROTEIN"/>
    <property type="match status" value="1"/>
</dbReference>
<accession>A0A9W8LZH4</accession>
<evidence type="ECO:0000256" key="3">
    <source>
        <dbReference type="ARBA" id="ARBA00022574"/>
    </source>
</evidence>
<dbReference type="EMBL" id="JANBUW010000372">
    <property type="protein sequence ID" value="KAJ2847166.1"/>
    <property type="molecule type" value="Genomic_DNA"/>
</dbReference>
<protein>
    <recommendedName>
        <fullName evidence="9">WD40 repeat-like protein</fullName>
    </recommendedName>
</protein>
<keyword evidence="4" id="KW-0677">Repeat</keyword>
<reference evidence="7" key="1">
    <citation type="submission" date="2022-07" db="EMBL/GenBank/DDBJ databases">
        <title>Phylogenomic reconstructions and comparative analyses of Kickxellomycotina fungi.</title>
        <authorList>
            <person name="Reynolds N.K."/>
            <person name="Stajich J.E."/>
            <person name="Barry K."/>
            <person name="Grigoriev I.V."/>
            <person name="Crous P."/>
            <person name="Smith M.E."/>
        </authorList>
    </citation>
    <scope>NUCLEOTIDE SEQUENCE</scope>
    <source>
        <strain evidence="7">NRRL 1566</strain>
    </source>
</reference>
<dbReference type="Pfam" id="PF00400">
    <property type="entry name" value="WD40"/>
    <property type="match status" value="5"/>
</dbReference>
<gene>
    <name evidence="7" type="ORF">IWW36_003994</name>
</gene>
<dbReference type="InterPro" id="IPR019775">
    <property type="entry name" value="WD40_repeat_CS"/>
</dbReference>
<dbReference type="InterPro" id="IPR036322">
    <property type="entry name" value="WD40_repeat_dom_sf"/>
</dbReference>
<comment type="similarity">
    <text evidence="5">Belongs to the WD repeat MORG1 family.</text>
</comment>
<keyword evidence="3 6" id="KW-0853">WD repeat</keyword>
<feature type="repeat" description="WD" evidence="6">
    <location>
        <begin position="93"/>
        <end position="127"/>
    </location>
</feature>
<dbReference type="PROSITE" id="PS50082">
    <property type="entry name" value="WD_REPEATS_2"/>
    <property type="match status" value="5"/>
</dbReference>
<feature type="repeat" description="WD" evidence="6">
    <location>
        <begin position="51"/>
        <end position="92"/>
    </location>
</feature>
<dbReference type="GO" id="GO:0005737">
    <property type="term" value="C:cytoplasm"/>
    <property type="evidence" value="ECO:0007669"/>
    <property type="project" value="UniProtKB-SubCell"/>
</dbReference>